<proteinExistence type="predicted"/>
<feature type="transmembrane region" description="Helical" evidence="1">
    <location>
        <begin position="6"/>
        <end position="25"/>
    </location>
</feature>
<protein>
    <submittedName>
        <fullName evidence="2">Uncharacterized protein</fullName>
    </submittedName>
</protein>
<reference evidence="2" key="2">
    <citation type="journal article" date="2015" name="Data Brief">
        <title>Shoot transcriptome of the giant reed, Arundo donax.</title>
        <authorList>
            <person name="Barrero R.A."/>
            <person name="Guerrero F.D."/>
            <person name="Moolhuijzen P."/>
            <person name="Goolsby J.A."/>
            <person name="Tidwell J."/>
            <person name="Bellgard S.E."/>
            <person name="Bellgard M.I."/>
        </authorList>
    </citation>
    <scope>NUCLEOTIDE SEQUENCE</scope>
    <source>
        <tissue evidence="2">Shoot tissue taken approximately 20 cm above the soil surface</tissue>
    </source>
</reference>
<evidence type="ECO:0000256" key="1">
    <source>
        <dbReference type="SAM" id="Phobius"/>
    </source>
</evidence>
<keyword evidence="1" id="KW-0812">Transmembrane</keyword>
<dbReference type="EMBL" id="GBRH01270373">
    <property type="protein sequence ID" value="JAD27522.1"/>
    <property type="molecule type" value="Transcribed_RNA"/>
</dbReference>
<evidence type="ECO:0000313" key="2">
    <source>
        <dbReference type="EMBL" id="JAD27522.1"/>
    </source>
</evidence>
<name>A0A0A8YY46_ARUDO</name>
<accession>A0A0A8YY46</accession>
<keyword evidence="1" id="KW-1133">Transmembrane helix</keyword>
<reference evidence="2" key="1">
    <citation type="submission" date="2014-09" db="EMBL/GenBank/DDBJ databases">
        <authorList>
            <person name="Magalhaes I.L.F."/>
            <person name="Oliveira U."/>
            <person name="Santos F.R."/>
            <person name="Vidigal T.H.D.A."/>
            <person name="Brescovit A.D."/>
            <person name="Santos A.J."/>
        </authorList>
    </citation>
    <scope>NUCLEOTIDE SEQUENCE</scope>
    <source>
        <tissue evidence="2">Shoot tissue taken approximately 20 cm above the soil surface</tissue>
    </source>
</reference>
<keyword evidence="1" id="KW-0472">Membrane</keyword>
<dbReference type="AlphaFoldDB" id="A0A0A8YY46"/>
<organism evidence="2">
    <name type="scientific">Arundo donax</name>
    <name type="common">Giant reed</name>
    <name type="synonym">Donax arundinaceus</name>
    <dbReference type="NCBI Taxonomy" id="35708"/>
    <lineage>
        <taxon>Eukaryota</taxon>
        <taxon>Viridiplantae</taxon>
        <taxon>Streptophyta</taxon>
        <taxon>Embryophyta</taxon>
        <taxon>Tracheophyta</taxon>
        <taxon>Spermatophyta</taxon>
        <taxon>Magnoliopsida</taxon>
        <taxon>Liliopsida</taxon>
        <taxon>Poales</taxon>
        <taxon>Poaceae</taxon>
        <taxon>PACMAD clade</taxon>
        <taxon>Arundinoideae</taxon>
        <taxon>Arundineae</taxon>
        <taxon>Arundo</taxon>
    </lineage>
</organism>
<sequence>MTYLMSYLFFYLLLRLLICIFYRLMTLQSCMVLVMSFIRTHASNT</sequence>